<evidence type="ECO:0000256" key="10">
    <source>
        <dbReference type="RuleBase" id="RU367136"/>
    </source>
</evidence>
<dbReference type="EC" id="2.4.1.132" evidence="10"/>
<dbReference type="FunFam" id="3.40.50.2000:FF:000085">
    <property type="entry name" value="alpha-1,3/1,6-mannosyltransferase ALG2"/>
    <property type="match status" value="1"/>
</dbReference>
<reference evidence="14 15" key="1">
    <citation type="submission" date="2025-04" db="UniProtKB">
        <authorList>
            <consortium name="RefSeq"/>
        </authorList>
    </citation>
    <scope>IDENTIFICATION</scope>
    <source>
        <tissue evidence="14 15">Whole sample</tissue>
    </source>
</reference>
<accession>A0A8B8CQ75</accession>
<dbReference type="InterPro" id="IPR001296">
    <property type="entry name" value="Glyco_trans_1"/>
</dbReference>
<dbReference type="FunFam" id="3.40.50.2000:FF:000210">
    <property type="entry name" value="Alpha-1,3/1,6-mannosyltransferase ALG2"/>
    <property type="match status" value="1"/>
</dbReference>
<comment type="function">
    <text evidence="10">Mannosylates Man(2)GlcNAc(2)-dolichol diphosphate and Man(1)GlcNAc(2)-dolichol diphosphate to form Man(3)GlcNAc(2)-dolichol diphosphate.</text>
</comment>
<evidence type="ECO:0000313" key="14">
    <source>
        <dbReference type="RefSeq" id="XP_022317934.1"/>
    </source>
</evidence>
<evidence type="ECO:0000256" key="3">
    <source>
        <dbReference type="ARBA" id="ARBA00022679"/>
    </source>
</evidence>
<evidence type="ECO:0000259" key="11">
    <source>
        <dbReference type="Pfam" id="PF00534"/>
    </source>
</evidence>
<feature type="domain" description="Glycosyltransferase subfamily 4-like N-terminal" evidence="12">
    <location>
        <begin position="13"/>
        <end position="173"/>
    </location>
</feature>
<dbReference type="GO" id="GO:0102704">
    <property type="term" value="F:GDP-Man:Man(2)GlcNAc(2)-PP-Dol alpha-1,6-mannosyltransferase activity"/>
    <property type="evidence" value="ECO:0007669"/>
    <property type="project" value="UniProtKB-UniRule"/>
</dbReference>
<sequence>MVRVLFLHPDLGIGGAERAVIDAALALKSKGHEVQFVTAHHDSSHCFQETKDGTLKVTCVGDWLPRKICGKFYALCAYIRMIYAALYVVFSPSVQFDVVFCDQISACIPVLLLSPAKIIFYCHFPDMLLTKRKSFLKTLYRKPLDKMEEYTTGMAHKVLVNSHFTAGIFKDTFKSLGHVQPTVLYPIPDFNALNKPVDEDFTEKLPKKPCLFLSINRYERKKNISLAVMAFEMLVEKHGTSKVHLIIAGGYDERVTENREYFKELQDLVDKLGLTENVTFLRSFSDAQKRSLLTRATSLLYTPENEHFGIVPIEAMYLECPVIAANSGGPLETVADGATGYLCDPVPDRFSEAMSNFVMDDGLRKKLGEAGKQRVIEKFSFKQFTEQLCGIVESLAQDKSHNISPIWILTVISVVFIIIVLCLPWF</sequence>
<dbReference type="Gene3D" id="3.40.50.2000">
    <property type="entry name" value="Glycogen Phosphorylase B"/>
    <property type="match status" value="2"/>
</dbReference>
<comment type="catalytic activity">
    <reaction evidence="9 10">
        <text>an alpha-D-Man-(1-&gt;3)-beta-D-Man-(1-&gt;4)-beta-D-GlcNAc-(1-&gt;4)-alpha-D-GlcNAc-diphospho-di-trans,poly-cis-dolichol + GDP-alpha-D-mannose = an alpha-D-Man-(1-&gt;3)-[alpha-D-Man-(1-&gt;6)]-beta-D-Man-(1-&gt;4)-beta-D-GlcNAc-(1-&gt;4)-alpha-D-GlcNAc-diphospho-di-trans,poly-cis-dolichol + GDP + H(+)</text>
        <dbReference type="Rhea" id="RHEA:29519"/>
        <dbReference type="Rhea" id="RHEA-COMP:19513"/>
        <dbReference type="Rhea" id="RHEA-COMP:19515"/>
        <dbReference type="ChEBI" id="CHEBI:15378"/>
        <dbReference type="ChEBI" id="CHEBI:57527"/>
        <dbReference type="ChEBI" id="CHEBI:58189"/>
        <dbReference type="ChEBI" id="CHEBI:132510"/>
        <dbReference type="ChEBI" id="CHEBI:132511"/>
        <dbReference type="EC" id="2.4.1.257"/>
    </reaction>
    <physiologicalReaction direction="left-to-right" evidence="9 10">
        <dbReference type="Rhea" id="RHEA:29520"/>
    </physiologicalReaction>
</comment>
<dbReference type="GeneID" id="111121100"/>
<gene>
    <name evidence="14 15" type="primary">LOC111121100</name>
</gene>
<dbReference type="Proteomes" id="UP000694844">
    <property type="component" value="Chromosome 2"/>
</dbReference>
<keyword evidence="13" id="KW-1185">Reference proteome</keyword>
<comment type="similarity">
    <text evidence="10">Belongs to the glycosyltransferase group 1 family.</text>
</comment>
<dbReference type="OrthoDB" id="448893at2759"/>
<dbReference type="InterPro" id="IPR027054">
    <property type="entry name" value="ALG2"/>
</dbReference>
<dbReference type="InterPro" id="IPR028098">
    <property type="entry name" value="Glyco_trans_4-like_N"/>
</dbReference>
<dbReference type="Pfam" id="PF13439">
    <property type="entry name" value="Glyco_transf_4"/>
    <property type="match status" value="1"/>
</dbReference>
<comment type="subcellular location">
    <subcellularLocation>
        <location evidence="10">Endoplasmic reticulum membrane</location>
        <topology evidence="10">Single-pass membrane protein</topology>
    </subcellularLocation>
</comment>
<evidence type="ECO:0000256" key="9">
    <source>
        <dbReference type="ARBA" id="ARBA00045104"/>
    </source>
</evidence>
<feature type="transmembrane region" description="Helical" evidence="10">
    <location>
        <begin position="406"/>
        <end position="425"/>
    </location>
</feature>
<dbReference type="RefSeq" id="XP_022317934.1">
    <property type="nucleotide sequence ID" value="XM_022462226.1"/>
</dbReference>
<evidence type="ECO:0000256" key="4">
    <source>
        <dbReference type="ARBA" id="ARBA00022692"/>
    </source>
</evidence>
<keyword evidence="2 10" id="KW-0328">Glycosyltransferase</keyword>
<evidence type="ECO:0000256" key="7">
    <source>
        <dbReference type="ARBA" id="ARBA00023136"/>
    </source>
</evidence>
<comment type="catalytic activity">
    <reaction evidence="8 10">
        <text>a beta-D-Man-(1-&gt;4)-beta-D-GlcNAc-(1-&gt;4)-alpha-D-GlcNAc-diphospho-di-trans,poly-cis-dolichol + GDP-alpha-D-mannose = an alpha-D-Man-(1-&gt;3)-beta-D-Man-(1-&gt;4)-beta-D-GlcNAc-(1-&gt;4)-alpha-D-GlcNAc-diphospho-di-trans,poly-cis-dolichol + GDP + H(+)</text>
        <dbReference type="Rhea" id="RHEA:29515"/>
        <dbReference type="Rhea" id="RHEA-COMP:19511"/>
        <dbReference type="Rhea" id="RHEA-COMP:19513"/>
        <dbReference type="ChEBI" id="CHEBI:15378"/>
        <dbReference type="ChEBI" id="CHEBI:57527"/>
        <dbReference type="ChEBI" id="CHEBI:58189"/>
        <dbReference type="ChEBI" id="CHEBI:58472"/>
        <dbReference type="ChEBI" id="CHEBI:132510"/>
        <dbReference type="EC" id="2.4.1.132"/>
    </reaction>
    <physiologicalReaction direction="left-to-right" evidence="8 10">
        <dbReference type="Rhea" id="RHEA:29516"/>
    </physiologicalReaction>
</comment>
<evidence type="ECO:0000256" key="2">
    <source>
        <dbReference type="ARBA" id="ARBA00022676"/>
    </source>
</evidence>
<dbReference type="UniPathway" id="UPA00378"/>
<dbReference type="RefSeq" id="XP_022317935.1">
    <property type="nucleotide sequence ID" value="XM_022462227.1"/>
</dbReference>
<dbReference type="PANTHER" id="PTHR45918:SF1">
    <property type="entry name" value="ALPHA-1,3_1,6-MANNOSYLTRANSFERASE ALG2"/>
    <property type="match status" value="1"/>
</dbReference>
<dbReference type="KEGG" id="cvn:111121100"/>
<evidence type="ECO:0000256" key="5">
    <source>
        <dbReference type="ARBA" id="ARBA00022824"/>
    </source>
</evidence>
<keyword evidence="6 10" id="KW-1133">Transmembrane helix</keyword>
<dbReference type="GO" id="GO:0004378">
    <property type="term" value="F:GDP-Man:Man(1)GlcNAc(2)-PP-Dol alpha-1,3-mannosyltransferase activity"/>
    <property type="evidence" value="ECO:0007669"/>
    <property type="project" value="UniProtKB-UniRule"/>
</dbReference>
<evidence type="ECO:0000313" key="15">
    <source>
        <dbReference type="RefSeq" id="XP_022317935.1"/>
    </source>
</evidence>
<dbReference type="PANTHER" id="PTHR45918">
    <property type="entry name" value="ALPHA-1,3/1,6-MANNOSYLTRANSFERASE ALG2"/>
    <property type="match status" value="1"/>
</dbReference>
<evidence type="ECO:0000256" key="8">
    <source>
        <dbReference type="ARBA" id="ARBA00045103"/>
    </source>
</evidence>
<keyword evidence="7 10" id="KW-0472">Membrane</keyword>
<keyword evidence="5" id="KW-0256">Endoplasmic reticulum</keyword>
<dbReference type="Pfam" id="PF00534">
    <property type="entry name" value="Glycos_transf_1"/>
    <property type="match status" value="1"/>
</dbReference>
<name>A0A8B8CQ75_CRAVI</name>
<proteinExistence type="inferred from homology"/>
<keyword evidence="3 10" id="KW-0808">Transferase</keyword>
<evidence type="ECO:0000259" key="12">
    <source>
        <dbReference type="Pfam" id="PF13439"/>
    </source>
</evidence>
<feature type="domain" description="Glycosyl transferase family 1" evidence="11">
    <location>
        <begin position="201"/>
        <end position="374"/>
    </location>
</feature>
<evidence type="ECO:0000313" key="13">
    <source>
        <dbReference type="Proteomes" id="UP000694844"/>
    </source>
</evidence>
<evidence type="ECO:0000256" key="1">
    <source>
        <dbReference type="ARBA" id="ARBA00004922"/>
    </source>
</evidence>
<protein>
    <recommendedName>
        <fullName evidence="10">Alpha-1,3/1,6-mannosyltransferase ALG2</fullName>
        <ecNumber evidence="10">2.4.1.132</ecNumber>
        <ecNumber evidence="10">2.4.1.257</ecNumber>
    </recommendedName>
    <alternativeName>
        <fullName evidence="10">GDP-Man:Man(1)GlcNAc(2)-PP-Dol alpha-1,3-mannosyltransferase</fullName>
    </alternativeName>
</protein>
<comment type="pathway">
    <text evidence="1 10">Protein modification; protein glycosylation.</text>
</comment>
<dbReference type="AlphaFoldDB" id="A0A8B8CQ75"/>
<dbReference type="CDD" id="cd03805">
    <property type="entry name" value="GT4_ALG2-like"/>
    <property type="match status" value="1"/>
</dbReference>
<evidence type="ECO:0000256" key="6">
    <source>
        <dbReference type="ARBA" id="ARBA00022989"/>
    </source>
</evidence>
<organism evidence="13 15">
    <name type="scientific">Crassostrea virginica</name>
    <name type="common">Eastern oyster</name>
    <dbReference type="NCBI Taxonomy" id="6565"/>
    <lineage>
        <taxon>Eukaryota</taxon>
        <taxon>Metazoa</taxon>
        <taxon>Spiralia</taxon>
        <taxon>Lophotrochozoa</taxon>
        <taxon>Mollusca</taxon>
        <taxon>Bivalvia</taxon>
        <taxon>Autobranchia</taxon>
        <taxon>Pteriomorphia</taxon>
        <taxon>Ostreida</taxon>
        <taxon>Ostreoidea</taxon>
        <taxon>Ostreidae</taxon>
        <taxon>Crassostrea</taxon>
    </lineage>
</organism>
<dbReference type="EC" id="2.4.1.257" evidence="10"/>
<dbReference type="GO" id="GO:0005789">
    <property type="term" value="C:endoplasmic reticulum membrane"/>
    <property type="evidence" value="ECO:0007669"/>
    <property type="project" value="UniProtKB-SubCell"/>
</dbReference>
<keyword evidence="4 10" id="KW-0812">Transmembrane</keyword>
<dbReference type="SUPFAM" id="SSF53756">
    <property type="entry name" value="UDP-Glycosyltransferase/glycogen phosphorylase"/>
    <property type="match status" value="1"/>
</dbReference>